<evidence type="ECO:0000313" key="2">
    <source>
        <dbReference type="EMBL" id="MCI29659.1"/>
    </source>
</evidence>
<sequence>GKRYPAWPAVVIDPMSQAPYSVLNCFVPDALCVMFYGYSKNGTQRDYAWVKQGMIFPFSEFLNRFQGQTQLYKSKPSDFQMALEEAKLAEDGILESHLGA</sequence>
<dbReference type="InterPro" id="IPR000313">
    <property type="entry name" value="PWWP_dom"/>
</dbReference>
<accession>A0A392R095</accession>
<dbReference type="CDD" id="cd20143">
    <property type="entry name" value="PWWP_AtATX3-like"/>
    <property type="match status" value="1"/>
</dbReference>
<evidence type="ECO:0000259" key="1">
    <source>
        <dbReference type="PROSITE" id="PS50812"/>
    </source>
</evidence>
<comment type="caution">
    <text evidence="2">The sequence shown here is derived from an EMBL/GenBank/DDBJ whole genome shotgun (WGS) entry which is preliminary data.</text>
</comment>
<reference evidence="2 3" key="1">
    <citation type="journal article" date="2018" name="Front. Plant Sci.">
        <title>Red Clover (Trifolium pratense) and Zigzag Clover (T. medium) - A Picture of Genomic Similarities and Differences.</title>
        <authorList>
            <person name="Dluhosova J."/>
            <person name="Istvanek J."/>
            <person name="Nedelnik J."/>
            <person name="Repkova J."/>
        </authorList>
    </citation>
    <scope>NUCLEOTIDE SEQUENCE [LARGE SCALE GENOMIC DNA]</scope>
    <source>
        <strain evidence="3">cv. 10/8</strain>
        <tissue evidence="2">Leaf</tissue>
    </source>
</reference>
<name>A0A392R095_9FABA</name>
<dbReference type="GO" id="GO:0032259">
    <property type="term" value="P:methylation"/>
    <property type="evidence" value="ECO:0007669"/>
    <property type="project" value="UniProtKB-KW"/>
</dbReference>
<dbReference type="Pfam" id="PF00855">
    <property type="entry name" value="PWWP"/>
    <property type="match status" value="1"/>
</dbReference>
<evidence type="ECO:0000313" key="3">
    <source>
        <dbReference type="Proteomes" id="UP000265520"/>
    </source>
</evidence>
<dbReference type="GO" id="GO:0008168">
    <property type="term" value="F:methyltransferase activity"/>
    <property type="evidence" value="ECO:0007669"/>
    <property type="project" value="UniProtKB-KW"/>
</dbReference>
<proteinExistence type="predicted"/>
<dbReference type="Gene3D" id="2.30.30.140">
    <property type="match status" value="1"/>
</dbReference>
<dbReference type="AlphaFoldDB" id="A0A392R095"/>
<feature type="non-terminal residue" evidence="2">
    <location>
        <position position="1"/>
    </location>
</feature>
<feature type="domain" description="PWWP" evidence="1">
    <location>
        <begin position="1"/>
        <end position="61"/>
    </location>
</feature>
<keyword evidence="2" id="KW-0808">Transferase</keyword>
<dbReference type="SUPFAM" id="SSF63748">
    <property type="entry name" value="Tudor/PWWP/MBT"/>
    <property type="match status" value="1"/>
</dbReference>
<dbReference type="PROSITE" id="PS50812">
    <property type="entry name" value="PWWP"/>
    <property type="match status" value="1"/>
</dbReference>
<keyword evidence="2" id="KW-0489">Methyltransferase</keyword>
<protein>
    <submittedName>
        <fullName evidence="2">Histone-lysine N-methyltransferase ATX3-like</fullName>
    </submittedName>
</protein>
<keyword evidence="3" id="KW-1185">Reference proteome</keyword>
<organism evidence="2 3">
    <name type="scientific">Trifolium medium</name>
    <dbReference type="NCBI Taxonomy" id="97028"/>
    <lineage>
        <taxon>Eukaryota</taxon>
        <taxon>Viridiplantae</taxon>
        <taxon>Streptophyta</taxon>
        <taxon>Embryophyta</taxon>
        <taxon>Tracheophyta</taxon>
        <taxon>Spermatophyta</taxon>
        <taxon>Magnoliopsida</taxon>
        <taxon>eudicotyledons</taxon>
        <taxon>Gunneridae</taxon>
        <taxon>Pentapetalae</taxon>
        <taxon>rosids</taxon>
        <taxon>fabids</taxon>
        <taxon>Fabales</taxon>
        <taxon>Fabaceae</taxon>
        <taxon>Papilionoideae</taxon>
        <taxon>50 kb inversion clade</taxon>
        <taxon>NPAAA clade</taxon>
        <taxon>Hologalegina</taxon>
        <taxon>IRL clade</taxon>
        <taxon>Trifolieae</taxon>
        <taxon>Trifolium</taxon>
    </lineage>
</organism>
<dbReference type="Proteomes" id="UP000265520">
    <property type="component" value="Unassembled WGS sequence"/>
</dbReference>
<feature type="non-terminal residue" evidence="2">
    <location>
        <position position="100"/>
    </location>
</feature>
<dbReference type="EMBL" id="LXQA010174059">
    <property type="protein sequence ID" value="MCI29659.1"/>
    <property type="molecule type" value="Genomic_DNA"/>
</dbReference>